<dbReference type="EMBL" id="MGKP01000010">
    <property type="protein sequence ID" value="OGN29029.1"/>
    <property type="molecule type" value="Genomic_DNA"/>
</dbReference>
<organism evidence="3 4">
    <name type="scientific">Candidatus Yanofskybacteria bacterium RIFCSPLOWO2_01_FULL_49_25</name>
    <dbReference type="NCBI Taxonomy" id="1802701"/>
    <lineage>
        <taxon>Bacteria</taxon>
        <taxon>Candidatus Yanofskyibacteriota</taxon>
    </lineage>
</organism>
<keyword evidence="2" id="KW-0812">Transmembrane</keyword>
<evidence type="ECO:0008006" key="5">
    <source>
        <dbReference type="Google" id="ProtNLM"/>
    </source>
</evidence>
<keyword evidence="2" id="KW-1133">Transmembrane helix</keyword>
<gene>
    <name evidence="3" type="ORF">A3A33_00010</name>
</gene>
<sequence length="208" mass="23433">MSHVIDLRKQKEEQEAEEAAKERSKETVADIAVGVPVFVPEKETIPFQRPKLIVRPTFLEWIGPAYPLPLRSIAPTIAAFVLWGVGALLVYLTHDAVTGVLFGMLGIMILIASRRSVPEVMVQINADMIRVGDAAHSVHHIKSFWVDYEPELGIKELSLRFKQWYRPYVKIPLADQSPVQVRSILIQSVPEEPHEETVVEAIARRLGL</sequence>
<protein>
    <recommendedName>
        <fullName evidence="5">DUF5673 domain-containing protein</fullName>
    </recommendedName>
</protein>
<dbReference type="Proteomes" id="UP000179047">
    <property type="component" value="Unassembled WGS sequence"/>
</dbReference>
<feature type="transmembrane region" description="Helical" evidence="2">
    <location>
        <begin position="96"/>
        <end position="113"/>
    </location>
</feature>
<feature type="region of interest" description="Disordered" evidence="1">
    <location>
        <begin position="1"/>
        <end position="21"/>
    </location>
</feature>
<dbReference type="AlphaFoldDB" id="A0A1F8GX60"/>
<evidence type="ECO:0000313" key="4">
    <source>
        <dbReference type="Proteomes" id="UP000179047"/>
    </source>
</evidence>
<feature type="transmembrane region" description="Helical" evidence="2">
    <location>
        <begin position="72"/>
        <end position="90"/>
    </location>
</feature>
<evidence type="ECO:0000313" key="3">
    <source>
        <dbReference type="EMBL" id="OGN29029.1"/>
    </source>
</evidence>
<reference evidence="3 4" key="1">
    <citation type="journal article" date="2016" name="Nat. Commun.">
        <title>Thousands of microbial genomes shed light on interconnected biogeochemical processes in an aquifer system.</title>
        <authorList>
            <person name="Anantharaman K."/>
            <person name="Brown C.T."/>
            <person name="Hug L.A."/>
            <person name="Sharon I."/>
            <person name="Castelle C.J."/>
            <person name="Probst A.J."/>
            <person name="Thomas B.C."/>
            <person name="Singh A."/>
            <person name="Wilkins M.J."/>
            <person name="Karaoz U."/>
            <person name="Brodie E.L."/>
            <person name="Williams K.H."/>
            <person name="Hubbard S.S."/>
            <person name="Banfield J.F."/>
        </authorList>
    </citation>
    <scope>NUCLEOTIDE SEQUENCE [LARGE SCALE GENOMIC DNA]</scope>
</reference>
<keyword evidence="2" id="KW-0472">Membrane</keyword>
<evidence type="ECO:0000256" key="1">
    <source>
        <dbReference type="SAM" id="MobiDB-lite"/>
    </source>
</evidence>
<name>A0A1F8GX60_9BACT</name>
<comment type="caution">
    <text evidence="3">The sequence shown here is derived from an EMBL/GenBank/DDBJ whole genome shotgun (WGS) entry which is preliminary data.</text>
</comment>
<accession>A0A1F8GX60</accession>
<proteinExistence type="predicted"/>
<evidence type="ECO:0000256" key="2">
    <source>
        <dbReference type="SAM" id="Phobius"/>
    </source>
</evidence>